<evidence type="ECO:0000256" key="4">
    <source>
        <dbReference type="ARBA" id="ARBA00022475"/>
    </source>
</evidence>
<dbReference type="InterPro" id="IPR003594">
    <property type="entry name" value="HATPase_dom"/>
</dbReference>
<keyword evidence="12" id="KW-0902">Two-component regulatory system</keyword>
<evidence type="ECO:0000313" key="19">
    <source>
        <dbReference type="Proteomes" id="UP001589747"/>
    </source>
</evidence>
<feature type="domain" description="HAMP" evidence="17">
    <location>
        <begin position="306"/>
        <end position="359"/>
    </location>
</feature>
<dbReference type="RefSeq" id="WP_377502678.1">
    <property type="nucleotide sequence ID" value="NZ_JBHMDO010000054.1"/>
</dbReference>
<dbReference type="InterPro" id="IPR005467">
    <property type="entry name" value="His_kinase_dom"/>
</dbReference>
<keyword evidence="9 18" id="KW-0418">Kinase</keyword>
<dbReference type="PANTHER" id="PTHR34220:SF11">
    <property type="entry name" value="SENSOR PROTEIN KINASE HPTS"/>
    <property type="match status" value="1"/>
</dbReference>
<evidence type="ECO:0000256" key="11">
    <source>
        <dbReference type="ARBA" id="ARBA00022989"/>
    </source>
</evidence>
<dbReference type="SUPFAM" id="SSF55874">
    <property type="entry name" value="ATPase domain of HSP90 chaperone/DNA topoisomerase II/histidine kinase"/>
    <property type="match status" value="1"/>
</dbReference>
<accession>A0ABV5L071</accession>
<evidence type="ECO:0000256" key="7">
    <source>
        <dbReference type="ARBA" id="ARBA00022692"/>
    </source>
</evidence>
<keyword evidence="5" id="KW-0597">Phosphoprotein</keyword>
<dbReference type="InterPro" id="IPR010559">
    <property type="entry name" value="Sig_transdc_His_kin_internal"/>
</dbReference>
<evidence type="ECO:0000259" key="16">
    <source>
        <dbReference type="PROSITE" id="PS50109"/>
    </source>
</evidence>
<evidence type="ECO:0000259" key="17">
    <source>
        <dbReference type="PROSITE" id="PS50885"/>
    </source>
</evidence>
<dbReference type="Gene3D" id="6.10.340.10">
    <property type="match status" value="1"/>
</dbReference>
<keyword evidence="11 15" id="KW-1133">Transmembrane helix</keyword>
<organism evidence="18 19">
    <name type="scientific">Paenibacillus aurantiacus</name>
    <dbReference type="NCBI Taxonomy" id="1936118"/>
    <lineage>
        <taxon>Bacteria</taxon>
        <taxon>Bacillati</taxon>
        <taxon>Bacillota</taxon>
        <taxon>Bacilli</taxon>
        <taxon>Bacillales</taxon>
        <taxon>Paenibacillaceae</taxon>
        <taxon>Paenibacillus</taxon>
    </lineage>
</organism>
<feature type="transmembrane region" description="Helical" evidence="15">
    <location>
        <begin position="12"/>
        <end position="33"/>
    </location>
</feature>
<feature type="transmembrane region" description="Helical" evidence="15">
    <location>
        <begin position="285"/>
        <end position="304"/>
    </location>
</feature>
<evidence type="ECO:0000256" key="6">
    <source>
        <dbReference type="ARBA" id="ARBA00022679"/>
    </source>
</evidence>
<evidence type="ECO:0000256" key="3">
    <source>
        <dbReference type="ARBA" id="ARBA00012438"/>
    </source>
</evidence>
<feature type="coiled-coil region" evidence="14">
    <location>
        <begin position="352"/>
        <end position="379"/>
    </location>
</feature>
<sequence length="577" mass="67037">MRKRYGNLFRTLRFKLIFGFFVIVIPVIAFMIYNNLYAIQVVRNQVAQSNKNLISLYMGQIDRNLEEVDKYLYSIASLETGLLVLEMPRDQNPDRYSFERIQLYNKMRGDLPSYQLMDMFFIYSPANEDLMVVANNRIEFGNLQEIQNNLMHVFQDRYPQEVTFKEWFVRKIEGDYNLTRVIKYGNVYIGAWGNAKDLLVPLNLLQLGDNGKAFLATAALEPMADQAFVHANHIDLDYTDADYKLTGTDKKFMVVGEKSARGRFSLIAAIPDSTILEKLPFLRRIVSFISIGALVLLPFILYLLRRNILIPVNRIIMAMRRAEDGNFDIRVAHRPYAFEFNVMVETFNRMISQIQELKINVMEEQLNNQKAELKHLQLQINPHFFLNALNIIYNLAQVKDYALIQEMTHCLVEYFRFMFRSNLTFVALRDEIQHTLNYLRIQEMRFPDKLTFDFASADHLLDGRVPPLVIQTFVENTIKHAVSMDRSVHIHIAVADGGGDMAHIRIRDTGRGFPEEVLARLQKGKMLGSQEGDHIGIWNVQRRLRLLYQDKAQIAFSNDDNQGAIVEVRLPINREAN</sequence>
<dbReference type="PROSITE" id="PS50109">
    <property type="entry name" value="HIS_KIN"/>
    <property type="match status" value="1"/>
</dbReference>
<evidence type="ECO:0000256" key="2">
    <source>
        <dbReference type="ARBA" id="ARBA00004651"/>
    </source>
</evidence>
<dbReference type="InterPro" id="IPR050640">
    <property type="entry name" value="Bact_2-comp_sensor_kinase"/>
</dbReference>
<evidence type="ECO:0000256" key="10">
    <source>
        <dbReference type="ARBA" id="ARBA00022840"/>
    </source>
</evidence>
<evidence type="ECO:0000256" key="8">
    <source>
        <dbReference type="ARBA" id="ARBA00022741"/>
    </source>
</evidence>
<keyword evidence="8" id="KW-0547">Nucleotide-binding</keyword>
<keyword evidence="6 18" id="KW-0808">Transferase</keyword>
<keyword evidence="13 15" id="KW-0472">Membrane</keyword>
<comment type="caution">
    <text evidence="18">The sequence shown here is derived from an EMBL/GenBank/DDBJ whole genome shotgun (WGS) entry which is preliminary data.</text>
</comment>
<evidence type="ECO:0000256" key="9">
    <source>
        <dbReference type="ARBA" id="ARBA00022777"/>
    </source>
</evidence>
<dbReference type="PANTHER" id="PTHR34220">
    <property type="entry name" value="SENSOR HISTIDINE KINASE YPDA"/>
    <property type="match status" value="1"/>
</dbReference>
<dbReference type="GO" id="GO:0004673">
    <property type="term" value="F:protein histidine kinase activity"/>
    <property type="evidence" value="ECO:0007669"/>
    <property type="project" value="UniProtKB-EC"/>
</dbReference>
<dbReference type="InterPro" id="IPR003660">
    <property type="entry name" value="HAMP_dom"/>
</dbReference>
<dbReference type="CDD" id="cd06225">
    <property type="entry name" value="HAMP"/>
    <property type="match status" value="1"/>
</dbReference>
<protein>
    <recommendedName>
        <fullName evidence="3">histidine kinase</fullName>
        <ecNumber evidence="3">2.7.13.3</ecNumber>
    </recommendedName>
</protein>
<feature type="domain" description="Histidine kinase" evidence="16">
    <location>
        <begin position="469"/>
        <end position="574"/>
    </location>
</feature>
<evidence type="ECO:0000256" key="5">
    <source>
        <dbReference type="ARBA" id="ARBA00022553"/>
    </source>
</evidence>
<dbReference type="InterPro" id="IPR036890">
    <property type="entry name" value="HATPase_C_sf"/>
</dbReference>
<dbReference type="SMART" id="SM00304">
    <property type="entry name" value="HAMP"/>
    <property type="match status" value="1"/>
</dbReference>
<dbReference type="Pfam" id="PF02518">
    <property type="entry name" value="HATPase_c"/>
    <property type="match status" value="1"/>
</dbReference>
<reference evidence="18 19" key="1">
    <citation type="submission" date="2024-09" db="EMBL/GenBank/DDBJ databases">
        <authorList>
            <person name="Sun Q."/>
            <person name="Mori K."/>
        </authorList>
    </citation>
    <scope>NUCLEOTIDE SEQUENCE [LARGE SCALE GENOMIC DNA]</scope>
    <source>
        <strain evidence="18 19">TISTR 2452</strain>
    </source>
</reference>
<dbReference type="Pfam" id="PF00672">
    <property type="entry name" value="HAMP"/>
    <property type="match status" value="1"/>
</dbReference>
<keyword evidence="4" id="KW-1003">Cell membrane</keyword>
<dbReference type="Proteomes" id="UP001589747">
    <property type="component" value="Unassembled WGS sequence"/>
</dbReference>
<evidence type="ECO:0000256" key="15">
    <source>
        <dbReference type="SAM" id="Phobius"/>
    </source>
</evidence>
<name>A0ABV5L071_9BACL</name>
<keyword evidence="7 15" id="KW-0812">Transmembrane</keyword>
<evidence type="ECO:0000256" key="13">
    <source>
        <dbReference type="ARBA" id="ARBA00023136"/>
    </source>
</evidence>
<gene>
    <name evidence="18" type="ORF">ACFFSY_33440</name>
</gene>
<dbReference type="EMBL" id="JBHMDO010000054">
    <property type="protein sequence ID" value="MFB9330872.1"/>
    <property type="molecule type" value="Genomic_DNA"/>
</dbReference>
<evidence type="ECO:0000256" key="12">
    <source>
        <dbReference type="ARBA" id="ARBA00023012"/>
    </source>
</evidence>
<dbReference type="EC" id="2.7.13.3" evidence="3"/>
<comment type="catalytic activity">
    <reaction evidence="1">
        <text>ATP + protein L-histidine = ADP + protein N-phospho-L-histidine.</text>
        <dbReference type="EC" id="2.7.13.3"/>
    </reaction>
</comment>
<evidence type="ECO:0000256" key="14">
    <source>
        <dbReference type="SAM" id="Coils"/>
    </source>
</evidence>
<dbReference type="PROSITE" id="PS50885">
    <property type="entry name" value="HAMP"/>
    <property type="match status" value="1"/>
</dbReference>
<comment type="subcellular location">
    <subcellularLocation>
        <location evidence="2">Cell membrane</location>
        <topology evidence="2">Multi-pass membrane protein</topology>
    </subcellularLocation>
</comment>
<keyword evidence="14" id="KW-0175">Coiled coil</keyword>
<evidence type="ECO:0000313" key="18">
    <source>
        <dbReference type="EMBL" id="MFB9330872.1"/>
    </source>
</evidence>
<dbReference type="Gene3D" id="3.30.565.10">
    <property type="entry name" value="Histidine kinase-like ATPase, C-terminal domain"/>
    <property type="match status" value="1"/>
</dbReference>
<keyword evidence="19" id="KW-1185">Reference proteome</keyword>
<dbReference type="SUPFAM" id="SSF158472">
    <property type="entry name" value="HAMP domain-like"/>
    <property type="match status" value="1"/>
</dbReference>
<evidence type="ECO:0000256" key="1">
    <source>
        <dbReference type="ARBA" id="ARBA00000085"/>
    </source>
</evidence>
<proteinExistence type="predicted"/>
<keyword evidence="10" id="KW-0067">ATP-binding</keyword>
<dbReference type="Pfam" id="PF06580">
    <property type="entry name" value="His_kinase"/>
    <property type="match status" value="1"/>
</dbReference>